<feature type="region of interest" description="Disordered" evidence="1">
    <location>
        <begin position="1"/>
        <end position="41"/>
    </location>
</feature>
<gene>
    <name evidence="2" type="ORF">RISK_002230</name>
</gene>
<evidence type="ECO:0000313" key="2">
    <source>
        <dbReference type="EMBL" id="KLU05598.1"/>
    </source>
</evidence>
<dbReference type="EMBL" id="LECT01000017">
    <property type="protein sequence ID" value="KLU05598.1"/>
    <property type="molecule type" value="Genomic_DNA"/>
</dbReference>
<dbReference type="Proteomes" id="UP000036367">
    <property type="component" value="Unassembled WGS sequence"/>
</dbReference>
<proteinExistence type="predicted"/>
<evidence type="ECO:0000313" key="3">
    <source>
        <dbReference type="Proteomes" id="UP000036367"/>
    </source>
</evidence>
<keyword evidence="3" id="KW-1185">Reference proteome</keyword>
<sequence>MHSRRTRASQTECKTNPFETVGSGRRELEIGETGPTDHPFKSICSESASTFNRRGLGCSVEEDRLSLHPMDVRAAWQSKECDFSLRHPRQGSLPGWVLERS</sequence>
<name>A0A0J1BGD7_RHOIS</name>
<protein>
    <submittedName>
        <fullName evidence="2">Uncharacterized protein</fullName>
    </submittedName>
</protein>
<feature type="compositionally biased region" description="Polar residues" evidence="1">
    <location>
        <begin position="8"/>
        <end position="18"/>
    </location>
</feature>
<comment type="caution">
    <text evidence="2">The sequence shown here is derived from an EMBL/GenBank/DDBJ whole genome shotgun (WGS) entry which is preliminary data.</text>
</comment>
<dbReference type="AlphaFoldDB" id="A0A0J1BGD7"/>
<reference evidence="2" key="1">
    <citation type="submission" date="2015-05" db="EMBL/GenBank/DDBJ databases">
        <title>Permanent draft genome of Rhodopirellula islandicus K833.</title>
        <authorList>
            <person name="Kizina J."/>
            <person name="Richter M."/>
            <person name="Glockner F.O."/>
            <person name="Harder J."/>
        </authorList>
    </citation>
    <scope>NUCLEOTIDE SEQUENCE [LARGE SCALE GENOMIC DNA]</scope>
    <source>
        <strain evidence="2">K833</strain>
    </source>
</reference>
<organism evidence="2 3">
    <name type="scientific">Rhodopirellula islandica</name>
    <dbReference type="NCBI Taxonomy" id="595434"/>
    <lineage>
        <taxon>Bacteria</taxon>
        <taxon>Pseudomonadati</taxon>
        <taxon>Planctomycetota</taxon>
        <taxon>Planctomycetia</taxon>
        <taxon>Pirellulales</taxon>
        <taxon>Pirellulaceae</taxon>
        <taxon>Rhodopirellula</taxon>
    </lineage>
</organism>
<accession>A0A0J1BGD7</accession>
<evidence type="ECO:0000256" key="1">
    <source>
        <dbReference type="SAM" id="MobiDB-lite"/>
    </source>
</evidence>